<dbReference type="Proteomes" id="UP000282656">
    <property type="component" value="Unassembled WGS sequence"/>
</dbReference>
<name>A0A3A8QPU8_9BACT</name>
<gene>
    <name evidence="1" type="ORF">D7X96_16210</name>
</gene>
<evidence type="ECO:0000313" key="1">
    <source>
        <dbReference type="EMBL" id="RKH68930.1"/>
    </source>
</evidence>
<keyword evidence="2" id="KW-1185">Reference proteome</keyword>
<sequence>MRRLFPLIVLVLLVGPGCPLDIQVREAPDAGCSEAACSSACASDRECPEEQRCHDLYNECEDGPRLTEPCSASFDCSSNARCMGGHCVKSCERGCPLGYQCGPEATCVETCDGLTPANLGSYCASSMDCTRCGFCADFGDGKKCRLPCRSDAECPDGRAGSCVQLPGSSLRACQQ</sequence>
<dbReference type="AlphaFoldDB" id="A0A3A8QPU8"/>
<organism evidence="1 2">
    <name type="scientific">Corallococcus interemptor</name>
    <dbReference type="NCBI Taxonomy" id="2316720"/>
    <lineage>
        <taxon>Bacteria</taxon>
        <taxon>Pseudomonadati</taxon>
        <taxon>Myxococcota</taxon>
        <taxon>Myxococcia</taxon>
        <taxon>Myxococcales</taxon>
        <taxon>Cystobacterineae</taxon>
        <taxon>Myxococcaceae</taxon>
        <taxon>Corallococcus</taxon>
    </lineage>
</organism>
<proteinExistence type="predicted"/>
<dbReference type="EMBL" id="RAWM01000037">
    <property type="protein sequence ID" value="RKH68930.1"/>
    <property type="molecule type" value="Genomic_DNA"/>
</dbReference>
<protein>
    <submittedName>
        <fullName evidence="1">Latent transforming growth factor beta-binding protein</fullName>
    </submittedName>
</protein>
<evidence type="ECO:0000313" key="2">
    <source>
        <dbReference type="Proteomes" id="UP000282656"/>
    </source>
</evidence>
<accession>A0A3A8QPU8</accession>
<reference evidence="2" key="1">
    <citation type="submission" date="2018-09" db="EMBL/GenBank/DDBJ databases">
        <authorList>
            <person name="Livingstone P.G."/>
            <person name="Whitworth D.E."/>
        </authorList>
    </citation>
    <scope>NUCLEOTIDE SEQUENCE [LARGE SCALE GENOMIC DNA]</scope>
    <source>
        <strain evidence="2">AB047A</strain>
    </source>
</reference>
<comment type="caution">
    <text evidence="1">The sequence shown here is derived from an EMBL/GenBank/DDBJ whole genome shotgun (WGS) entry which is preliminary data.</text>
</comment>